<accession>A0AAV3P9P7</accession>
<dbReference type="Proteomes" id="UP001454036">
    <property type="component" value="Unassembled WGS sequence"/>
</dbReference>
<dbReference type="PANTHER" id="PTHR31973:SF187">
    <property type="entry name" value="MUTATOR TRANSPOSASE MUDRA PROTEIN"/>
    <property type="match status" value="1"/>
</dbReference>
<reference evidence="1 2" key="1">
    <citation type="submission" date="2024-01" db="EMBL/GenBank/DDBJ databases">
        <title>The complete chloroplast genome sequence of Lithospermum erythrorhizon: insights into the phylogenetic relationship among Boraginaceae species and the maternal lineages of purple gromwells.</title>
        <authorList>
            <person name="Okada T."/>
            <person name="Watanabe K."/>
        </authorList>
    </citation>
    <scope>NUCLEOTIDE SEQUENCE [LARGE SCALE GENOMIC DNA]</scope>
</reference>
<evidence type="ECO:0000313" key="1">
    <source>
        <dbReference type="EMBL" id="GAA0148344.1"/>
    </source>
</evidence>
<gene>
    <name evidence="1" type="ORF">LIER_36702</name>
</gene>
<dbReference type="AlphaFoldDB" id="A0AAV3P9P7"/>
<proteinExistence type="predicted"/>
<evidence type="ECO:0000313" key="2">
    <source>
        <dbReference type="Proteomes" id="UP001454036"/>
    </source>
</evidence>
<organism evidence="1 2">
    <name type="scientific">Lithospermum erythrorhizon</name>
    <name type="common">Purple gromwell</name>
    <name type="synonym">Lithospermum officinale var. erythrorhizon</name>
    <dbReference type="NCBI Taxonomy" id="34254"/>
    <lineage>
        <taxon>Eukaryota</taxon>
        <taxon>Viridiplantae</taxon>
        <taxon>Streptophyta</taxon>
        <taxon>Embryophyta</taxon>
        <taxon>Tracheophyta</taxon>
        <taxon>Spermatophyta</taxon>
        <taxon>Magnoliopsida</taxon>
        <taxon>eudicotyledons</taxon>
        <taxon>Gunneridae</taxon>
        <taxon>Pentapetalae</taxon>
        <taxon>asterids</taxon>
        <taxon>lamiids</taxon>
        <taxon>Boraginales</taxon>
        <taxon>Boraginaceae</taxon>
        <taxon>Boraginoideae</taxon>
        <taxon>Lithospermeae</taxon>
        <taxon>Lithospermum</taxon>
    </lineage>
</organism>
<comment type="caution">
    <text evidence="1">The sequence shown here is derived from an EMBL/GenBank/DDBJ whole genome shotgun (WGS) entry which is preliminary data.</text>
</comment>
<sequence>MKQLQNIDKKAHLWQLKHANSPTRWCNTFFPLTVKSDMLCNNLSESFNSFILEGSDKPIITMLETIRRKLMERIRDRKVAMERKSGIIYHRIVKILDDNFTLSDGMKIEWNGGTILRSGHMVTSSFKHMIMFYIPQLECHFGIKQMKCLLSSPECVKQADRSKKLKRKGIGEVIKKMEKYVLSKKGDGICGGTNHNKRSCL</sequence>
<keyword evidence="2" id="KW-1185">Reference proteome</keyword>
<name>A0AAV3P9P7_LITER</name>
<protein>
    <submittedName>
        <fullName evidence="1">Uncharacterized protein</fullName>
    </submittedName>
</protein>
<dbReference type="EMBL" id="BAABME010017000">
    <property type="protein sequence ID" value="GAA0148344.1"/>
    <property type="molecule type" value="Genomic_DNA"/>
</dbReference>
<dbReference type="PANTHER" id="PTHR31973">
    <property type="entry name" value="POLYPROTEIN, PUTATIVE-RELATED"/>
    <property type="match status" value="1"/>
</dbReference>